<proteinExistence type="predicted"/>
<evidence type="ECO:0000256" key="1">
    <source>
        <dbReference type="ARBA" id="ARBA00001974"/>
    </source>
</evidence>
<organism evidence="5 6">
    <name type="scientific">Ideonella oryzae</name>
    <dbReference type="NCBI Taxonomy" id="2937441"/>
    <lineage>
        <taxon>Bacteria</taxon>
        <taxon>Pseudomonadati</taxon>
        <taxon>Pseudomonadota</taxon>
        <taxon>Betaproteobacteria</taxon>
        <taxon>Burkholderiales</taxon>
        <taxon>Sphaerotilaceae</taxon>
        <taxon>Ideonella</taxon>
    </lineage>
</organism>
<dbReference type="InterPro" id="IPR017938">
    <property type="entry name" value="Riboflavin_synthase-like_b-brl"/>
</dbReference>
<dbReference type="PANTHER" id="PTHR47354:SF5">
    <property type="entry name" value="PROTEIN RFBI"/>
    <property type="match status" value="1"/>
</dbReference>
<dbReference type="Gene3D" id="2.40.30.10">
    <property type="entry name" value="Translation factors"/>
    <property type="match status" value="1"/>
</dbReference>
<evidence type="ECO:0000256" key="2">
    <source>
        <dbReference type="ARBA" id="ARBA00022714"/>
    </source>
</evidence>
<dbReference type="Gene3D" id="3.10.20.30">
    <property type="match status" value="1"/>
</dbReference>
<dbReference type="Pfam" id="PF00175">
    <property type="entry name" value="NAD_binding_1"/>
    <property type="match status" value="1"/>
</dbReference>
<protein>
    <submittedName>
        <fullName evidence="5">2Fe-2S iron-sulfur cluster-binding protein</fullName>
    </submittedName>
</protein>
<dbReference type="Gene3D" id="3.40.50.80">
    <property type="entry name" value="Nucleotide-binding domain of ferredoxin-NADP reductase (FNR) module"/>
    <property type="match status" value="1"/>
</dbReference>
<dbReference type="PRINTS" id="PR00410">
    <property type="entry name" value="PHEHYDRXLASE"/>
</dbReference>
<dbReference type="CDD" id="cd00207">
    <property type="entry name" value="fer2"/>
    <property type="match status" value="1"/>
</dbReference>
<dbReference type="PROSITE" id="PS51085">
    <property type="entry name" value="2FE2S_FER_2"/>
    <property type="match status" value="1"/>
</dbReference>
<reference evidence="5 6" key="1">
    <citation type="submission" date="2022-06" db="EMBL/GenBank/DDBJ databases">
        <title>Ideonella sp. NS12-5 Genome sequencing and assembly.</title>
        <authorList>
            <person name="Jung Y."/>
        </authorList>
    </citation>
    <scope>NUCLEOTIDE SEQUENCE [LARGE SCALE GENOMIC DNA]</scope>
    <source>
        <strain evidence="5 6">NS12-5</strain>
    </source>
</reference>
<evidence type="ECO:0000259" key="4">
    <source>
        <dbReference type="PROSITE" id="PS51384"/>
    </source>
</evidence>
<dbReference type="SUPFAM" id="SSF52343">
    <property type="entry name" value="Ferredoxin reductase-like, C-terminal NADP-linked domain"/>
    <property type="match status" value="1"/>
</dbReference>
<dbReference type="CDD" id="cd06190">
    <property type="entry name" value="T4MO_e_transfer_like"/>
    <property type="match status" value="1"/>
</dbReference>
<dbReference type="RefSeq" id="WP_252770324.1">
    <property type="nucleotide sequence ID" value="NZ_JAMXMC010000007.1"/>
</dbReference>
<dbReference type="InterPro" id="IPR050415">
    <property type="entry name" value="MRET"/>
</dbReference>
<feature type="domain" description="2Fe-2S ferredoxin-type" evidence="3">
    <location>
        <begin position="1"/>
        <end position="91"/>
    </location>
</feature>
<dbReference type="InterPro" id="IPR017927">
    <property type="entry name" value="FAD-bd_FR_type"/>
</dbReference>
<dbReference type="PANTHER" id="PTHR47354">
    <property type="entry name" value="NADH OXIDOREDUCTASE HCR"/>
    <property type="match status" value="1"/>
</dbReference>
<keyword evidence="2" id="KW-0001">2Fe-2S</keyword>
<keyword evidence="2" id="KW-0479">Metal-binding</keyword>
<feature type="domain" description="FAD-binding FR-type" evidence="4">
    <location>
        <begin position="99"/>
        <end position="198"/>
    </location>
</feature>
<dbReference type="InterPro" id="IPR001433">
    <property type="entry name" value="OxRdtase_FAD/NAD-bd"/>
</dbReference>
<keyword evidence="2" id="KW-0408">Iron</keyword>
<dbReference type="Pfam" id="PF00111">
    <property type="entry name" value="Fer2"/>
    <property type="match status" value="1"/>
</dbReference>
<dbReference type="PROSITE" id="PS51384">
    <property type="entry name" value="FAD_FR"/>
    <property type="match status" value="1"/>
</dbReference>
<sequence>MTVSLNGGEACFEVAEGDTLLRAALRAGVALPYECGVGACGCCRCEVEQGQVEVLWAEAPGLSERDRRKGRQLACQCRPQGDVALKMRLDPRGTAPTPPRRQTATLRAVRPLTHDLREFVFQTETPAAFEPGQYAFLGLPGLARERAYSMANLANAAGEWHFCVRRVPGGEASQSLFDTLRPGDSVALDGPYGMAWLRPDVVRDIVCIAGGSGLAPMLSVARGAAATLLREGPRRLDFFYGGRTPADLCGRAELAALGVPGERLRYHAAVSDAQAAATAGWTGAVGPIHALVEQTLGETLAEREIYLAGPPGMVEALLPLLQVTHRIPPERIHFDRFF</sequence>
<dbReference type="Pfam" id="PF00970">
    <property type="entry name" value="FAD_binding_6"/>
    <property type="match status" value="1"/>
</dbReference>
<dbReference type="InterPro" id="IPR012675">
    <property type="entry name" value="Beta-grasp_dom_sf"/>
</dbReference>
<evidence type="ECO:0000259" key="3">
    <source>
        <dbReference type="PROSITE" id="PS51085"/>
    </source>
</evidence>
<dbReference type="InterPro" id="IPR039261">
    <property type="entry name" value="FNR_nucleotide-bd"/>
</dbReference>
<dbReference type="EMBL" id="JAMXMC010000007">
    <property type="protein sequence ID" value="MCO5977804.1"/>
    <property type="molecule type" value="Genomic_DNA"/>
</dbReference>
<accession>A0ABT1BPR3</accession>
<comment type="cofactor">
    <cofactor evidence="1">
        <name>FAD</name>
        <dbReference type="ChEBI" id="CHEBI:57692"/>
    </cofactor>
</comment>
<dbReference type="InterPro" id="IPR036010">
    <property type="entry name" value="2Fe-2S_ferredoxin-like_sf"/>
</dbReference>
<dbReference type="InterPro" id="IPR001041">
    <property type="entry name" value="2Fe-2S_ferredoxin-type"/>
</dbReference>
<evidence type="ECO:0000313" key="5">
    <source>
        <dbReference type="EMBL" id="MCO5977804.1"/>
    </source>
</evidence>
<gene>
    <name evidence="5" type="ORF">M0L44_13930</name>
</gene>
<dbReference type="SUPFAM" id="SSF54292">
    <property type="entry name" value="2Fe-2S ferredoxin-like"/>
    <property type="match status" value="1"/>
</dbReference>
<dbReference type="Proteomes" id="UP001204851">
    <property type="component" value="Unassembled WGS sequence"/>
</dbReference>
<dbReference type="SUPFAM" id="SSF63380">
    <property type="entry name" value="Riboflavin synthase domain-like"/>
    <property type="match status" value="1"/>
</dbReference>
<evidence type="ECO:0000313" key="6">
    <source>
        <dbReference type="Proteomes" id="UP001204851"/>
    </source>
</evidence>
<name>A0ABT1BPR3_9BURK</name>
<comment type="caution">
    <text evidence="5">The sequence shown here is derived from an EMBL/GenBank/DDBJ whole genome shotgun (WGS) entry which is preliminary data.</text>
</comment>
<keyword evidence="2" id="KW-0411">Iron-sulfur</keyword>
<keyword evidence="6" id="KW-1185">Reference proteome</keyword>
<dbReference type="InterPro" id="IPR008333">
    <property type="entry name" value="Cbr1-like_FAD-bd_dom"/>
</dbReference>